<reference evidence="1 2" key="1">
    <citation type="submission" date="2020-04" db="EMBL/GenBank/DDBJ databases">
        <title>Paeniglutamicibacter sp. ANT13_2, a novel actinomycete isolated from sediment in Antarctica.</title>
        <authorList>
            <person name="Sakdapetsiri C."/>
            <person name="Pinyakong O."/>
        </authorList>
    </citation>
    <scope>NUCLEOTIDE SEQUENCE [LARGE SCALE GENOMIC DNA]</scope>
    <source>
        <strain evidence="1 2">ANT13_2</strain>
    </source>
</reference>
<accession>A0ABX1G960</accession>
<proteinExistence type="predicted"/>
<organism evidence="1 2">
    <name type="scientific">Paeniglutamicibacter terrestris</name>
    <dbReference type="NCBI Taxonomy" id="2723403"/>
    <lineage>
        <taxon>Bacteria</taxon>
        <taxon>Bacillati</taxon>
        <taxon>Actinomycetota</taxon>
        <taxon>Actinomycetes</taxon>
        <taxon>Micrococcales</taxon>
        <taxon>Micrococcaceae</taxon>
        <taxon>Paeniglutamicibacter</taxon>
    </lineage>
</organism>
<evidence type="ECO:0000313" key="1">
    <source>
        <dbReference type="EMBL" id="NKG22246.1"/>
    </source>
</evidence>
<sequence>MSVEEVVEAFFRTPEEVAPELGLKPTTLRRLCRETGICTRLERGRITLTEDDKQRMIAHLIEAKKEAAKAEDYDPFA</sequence>
<evidence type="ECO:0008006" key="3">
    <source>
        <dbReference type="Google" id="ProtNLM"/>
    </source>
</evidence>
<keyword evidence="2" id="KW-1185">Reference proteome</keyword>
<dbReference type="Proteomes" id="UP000746595">
    <property type="component" value="Unassembled WGS sequence"/>
</dbReference>
<name>A0ABX1G960_9MICC</name>
<gene>
    <name evidence="1" type="ORF">HED64_16225</name>
</gene>
<dbReference type="RefSeq" id="WP_168153033.1">
    <property type="nucleotide sequence ID" value="NZ_JAAWVT010000009.1"/>
</dbReference>
<protein>
    <recommendedName>
        <fullName evidence="3">Helix-turn-helix domain-containing protein</fullName>
    </recommendedName>
</protein>
<comment type="caution">
    <text evidence="1">The sequence shown here is derived from an EMBL/GenBank/DDBJ whole genome shotgun (WGS) entry which is preliminary data.</text>
</comment>
<evidence type="ECO:0000313" key="2">
    <source>
        <dbReference type="Proteomes" id="UP000746595"/>
    </source>
</evidence>
<dbReference type="EMBL" id="JAAWVT010000009">
    <property type="protein sequence ID" value="NKG22246.1"/>
    <property type="molecule type" value="Genomic_DNA"/>
</dbReference>